<dbReference type="AlphaFoldDB" id="A0AAW0R4X8"/>
<organism evidence="3 4">
    <name type="scientific">Apiospora kogelbergensis</name>
    <dbReference type="NCBI Taxonomy" id="1337665"/>
    <lineage>
        <taxon>Eukaryota</taxon>
        <taxon>Fungi</taxon>
        <taxon>Dikarya</taxon>
        <taxon>Ascomycota</taxon>
        <taxon>Pezizomycotina</taxon>
        <taxon>Sordariomycetes</taxon>
        <taxon>Xylariomycetidae</taxon>
        <taxon>Amphisphaeriales</taxon>
        <taxon>Apiosporaceae</taxon>
        <taxon>Apiospora</taxon>
    </lineage>
</organism>
<dbReference type="PANTHER" id="PTHR13954">
    <property type="entry name" value="IRE1-RELATED"/>
    <property type="match status" value="1"/>
</dbReference>
<reference evidence="3 4" key="1">
    <citation type="submission" date="2023-01" db="EMBL/GenBank/DDBJ databases">
        <title>Analysis of 21 Apiospora genomes using comparative genomics revels a genus with tremendous synthesis potential of carbohydrate active enzymes and secondary metabolites.</title>
        <authorList>
            <person name="Sorensen T."/>
        </authorList>
    </citation>
    <scope>NUCLEOTIDE SEQUENCE [LARGE SCALE GENOMIC DNA]</scope>
    <source>
        <strain evidence="3 4">CBS 117206</strain>
    </source>
</reference>
<dbReference type="PROSITE" id="PS00108">
    <property type="entry name" value="PROTEIN_KINASE_ST"/>
    <property type="match status" value="1"/>
</dbReference>
<dbReference type="GO" id="GO:0070059">
    <property type="term" value="P:intrinsic apoptotic signaling pathway in response to endoplasmic reticulum stress"/>
    <property type="evidence" value="ECO:0007669"/>
    <property type="project" value="TreeGrafter"/>
</dbReference>
<dbReference type="Proteomes" id="UP001392437">
    <property type="component" value="Unassembled WGS sequence"/>
</dbReference>
<dbReference type="Pfam" id="PF00069">
    <property type="entry name" value="Pkinase"/>
    <property type="match status" value="1"/>
</dbReference>
<protein>
    <submittedName>
        <fullName evidence="3">Protein kinase-like domain protein</fullName>
    </submittedName>
</protein>
<dbReference type="GO" id="GO:0004674">
    <property type="term" value="F:protein serine/threonine kinase activity"/>
    <property type="evidence" value="ECO:0007669"/>
    <property type="project" value="InterPro"/>
</dbReference>
<dbReference type="InterPro" id="IPR045133">
    <property type="entry name" value="IRE1/2-like"/>
</dbReference>
<sequence>MSQTDWPVDKIVRFEYLDSARARFLGKDFIRAARREILALAPSRFRGSPNIVQLKGWGLCLDTLEDKSPHPDAIEMSLLVLEGANCDLHAFLQGPYETSNSLLLGLCRDIGSGLAALHDKGFTHGDLKPKNVLIFQTFTGWTAKLCGFGCAWQKVEDDESDYSSPSSPKGQRPRPKYIGTGGWKPPGARVETFVPFSPICCRKATLDAVMKEIRSQFSQVLDLRENGIGESTRAYITPTASQRKSALHDFVTEIHPVAVEHFFDRVRDALLITEQSSPSERAKPSDMLPPIMRERDRRTESSWDIKQPRNSSGFASTLASYLVSPCMPRVRRTGPSRVIYYDPRSHSYTTFPPSVGFSTEPVILIGYIHPGRGAHSVNVANFLPTITQVANLGTTRFPLYTDEWYQQESQHLWPPPKDPLGETQESRSIPSFADRVDHELLPMLTWKILKTTPAVLIVAGLRLIPLLLLLREN</sequence>
<dbReference type="GO" id="GO:0051082">
    <property type="term" value="F:unfolded protein binding"/>
    <property type="evidence" value="ECO:0007669"/>
    <property type="project" value="TreeGrafter"/>
</dbReference>
<gene>
    <name evidence="3" type="ORF">PG999_003864</name>
</gene>
<keyword evidence="3" id="KW-0808">Transferase</keyword>
<dbReference type="PROSITE" id="PS50011">
    <property type="entry name" value="PROTEIN_KINASE_DOM"/>
    <property type="match status" value="1"/>
</dbReference>
<comment type="caution">
    <text evidence="3">The sequence shown here is derived from an EMBL/GenBank/DDBJ whole genome shotgun (WGS) entry which is preliminary data.</text>
</comment>
<evidence type="ECO:0000313" key="4">
    <source>
        <dbReference type="Proteomes" id="UP001392437"/>
    </source>
</evidence>
<dbReference type="InterPro" id="IPR011009">
    <property type="entry name" value="Kinase-like_dom_sf"/>
</dbReference>
<feature type="region of interest" description="Disordered" evidence="1">
    <location>
        <begin position="158"/>
        <end position="181"/>
    </location>
</feature>
<dbReference type="EMBL" id="JAQQWP010000003">
    <property type="protein sequence ID" value="KAK8123946.1"/>
    <property type="molecule type" value="Genomic_DNA"/>
</dbReference>
<evidence type="ECO:0000256" key="1">
    <source>
        <dbReference type="SAM" id="MobiDB-lite"/>
    </source>
</evidence>
<dbReference type="GO" id="GO:0004521">
    <property type="term" value="F:RNA endonuclease activity"/>
    <property type="evidence" value="ECO:0007669"/>
    <property type="project" value="InterPro"/>
</dbReference>
<keyword evidence="4" id="KW-1185">Reference proteome</keyword>
<evidence type="ECO:0000313" key="3">
    <source>
        <dbReference type="EMBL" id="KAK8123946.1"/>
    </source>
</evidence>
<dbReference type="GO" id="GO:1990604">
    <property type="term" value="C:IRE1-TRAF2-ASK1 complex"/>
    <property type="evidence" value="ECO:0007669"/>
    <property type="project" value="TreeGrafter"/>
</dbReference>
<dbReference type="SUPFAM" id="SSF56112">
    <property type="entry name" value="Protein kinase-like (PK-like)"/>
    <property type="match status" value="1"/>
</dbReference>
<feature type="domain" description="Protein kinase" evidence="2">
    <location>
        <begin position="1"/>
        <end position="292"/>
    </location>
</feature>
<dbReference type="InterPro" id="IPR008271">
    <property type="entry name" value="Ser/Thr_kinase_AS"/>
</dbReference>
<dbReference type="Gene3D" id="1.10.510.10">
    <property type="entry name" value="Transferase(Phosphotransferase) domain 1"/>
    <property type="match status" value="1"/>
</dbReference>
<dbReference type="InterPro" id="IPR000719">
    <property type="entry name" value="Prot_kinase_dom"/>
</dbReference>
<dbReference type="GO" id="GO:0005524">
    <property type="term" value="F:ATP binding"/>
    <property type="evidence" value="ECO:0007669"/>
    <property type="project" value="InterPro"/>
</dbReference>
<evidence type="ECO:0000259" key="2">
    <source>
        <dbReference type="PROSITE" id="PS50011"/>
    </source>
</evidence>
<keyword evidence="3" id="KW-0418">Kinase</keyword>
<name>A0AAW0R4X8_9PEZI</name>
<proteinExistence type="predicted"/>
<dbReference type="PANTHER" id="PTHR13954:SF6">
    <property type="entry name" value="NON-SPECIFIC SERINE_THREONINE PROTEIN KINASE"/>
    <property type="match status" value="1"/>
</dbReference>
<dbReference type="SMART" id="SM00220">
    <property type="entry name" value="S_TKc"/>
    <property type="match status" value="1"/>
</dbReference>
<dbReference type="GO" id="GO:0036498">
    <property type="term" value="P:IRE1-mediated unfolded protein response"/>
    <property type="evidence" value="ECO:0007669"/>
    <property type="project" value="TreeGrafter"/>
</dbReference>
<accession>A0AAW0R4X8</accession>